<dbReference type="Gene3D" id="1.10.10.10">
    <property type="entry name" value="Winged helix-like DNA-binding domain superfamily/Winged helix DNA-binding domain"/>
    <property type="match status" value="1"/>
</dbReference>
<dbReference type="AlphaFoldDB" id="A0A7Y7YHC9"/>
<proteinExistence type="inferred from homology"/>
<dbReference type="Pfam" id="PF00126">
    <property type="entry name" value="HTH_1"/>
    <property type="match status" value="1"/>
</dbReference>
<dbReference type="PROSITE" id="PS50931">
    <property type="entry name" value="HTH_LYSR"/>
    <property type="match status" value="1"/>
</dbReference>
<accession>A0A7Y7YHC9</accession>
<dbReference type="FunFam" id="1.10.10.10:FF:000001">
    <property type="entry name" value="LysR family transcriptional regulator"/>
    <property type="match status" value="1"/>
</dbReference>
<evidence type="ECO:0000256" key="5">
    <source>
        <dbReference type="SAM" id="MobiDB-lite"/>
    </source>
</evidence>
<evidence type="ECO:0000256" key="1">
    <source>
        <dbReference type="ARBA" id="ARBA00009437"/>
    </source>
</evidence>
<dbReference type="Proteomes" id="UP000520592">
    <property type="component" value="Unassembled WGS sequence"/>
</dbReference>
<dbReference type="EMBL" id="JACAQD010000043">
    <property type="protein sequence ID" value="NWC36557.1"/>
    <property type="molecule type" value="Genomic_DNA"/>
</dbReference>
<sequence>MDTFAALKAFVAVIEGGGFAPAGRRMGVATSSVTRQVDALEKSLGTQLLNRSTRSVTLTSMGESYFEQAVRILGDLENANLEVSEAAGPPRGLLRVSLPVTFARLHIAPAIAAFSRLYPGIRLDLSLSDDRADLVGERLDLAIRLGSAETPSVVARKIAPHRRLLCASPDYLEQWGEPQAPAELAERNCLTFSYTRGHSTWCFSGRSEQVVRVSGNLRTNNSEVLREAAVGGMGLVLLPSWLVGADIEAGRLRVVLPDWEAGLGGNGGFIYAVYLPGRRTSKKVRAFVDFLVERFGSPPYWDVLSDATEPSMSADGGESPADFSEEARAPSGLARD</sequence>
<reference evidence="7 8" key="1">
    <citation type="submission" date="2020-04" db="EMBL/GenBank/DDBJ databases">
        <title>Molecular characterization of pseudomonads from Agaricus bisporus reveal novel blotch 2 pathogens in Western Europe.</title>
        <authorList>
            <person name="Taparia T."/>
            <person name="Krijger M."/>
            <person name="Haynes E."/>
            <person name="Elpinstone J.G."/>
            <person name="Noble R."/>
            <person name="Van Der Wolf J."/>
        </authorList>
    </citation>
    <scope>NUCLEOTIDE SEQUENCE [LARGE SCALE GENOMIC DNA]</scope>
    <source>
        <strain evidence="7 8">IPO3737</strain>
    </source>
</reference>
<gene>
    <name evidence="7" type="ORF">HX876_29760</name>
</gene>
<dbReference type="RefSeq" id="WP_177057920.1">
    <property type="nucleotide sequence ID" value="NZ_JACAPB010000031.1"/>
</dbReference>
<evidence type="ECO:0000256" key="4">
    <source>
        <dbReference type="ARBA" id="ARBA00023163"/>
    </source>
</evidence>
<comment type="caution">
    <text evidence="7">The sequence shown here is derived from an EMBL/GenBank/DDBJ whole genome shotgun (WGS) entry which is preliminary data.</text>
</comment>
<keyword evidence="4" id="KW-0804">Transcription</keyword>
<feature type="domain" description="HTH lysR-type" evidence="6">
    <location>
        <begin position="1"/>
        <end position="59"/>
    </location>
</feature>
<dbReference type="InterPro" id="IPR058163">
    <property type="entry name" value="LysR-type_TF_proteobact-type"/>
</dbReference>
<dbReference type="InterPro" id="IPR000847">
    <property type="entry name" value="LysR_HTH_N"/>
</dbReference>
<evidence type="ECO:0000313" key="7">
    <source>
        <dbReference type="EMBL" id="NWC36557.1"/>
    </source>
</evidence>
<feature type="region of interest" description="Disordered" evidence="5">
    <location>
        <begin position="306"/>
        <end position="336"/>
    </location>
</feature>
<organism evidence="7 8">
    <name type="scientific">Pseudomonas gingeri</name>
    <dbReference type="NCBI Taxonomy" id="117681"/>
    <lineage>
        <taxon>Bacteria</taxon>
        <taxon>Pseudomonadati</taxon>
        <taxon>Pseudomonadota</taxon>
        <taxon>Gammaproteobacteria</taxon>
        <taxon>Pseudomonadales</taxon>
        <taxon>Pseudomonadaceae</taxon>
        <taxon>Pseudomonas</taxon>
    </lineage>
</organism>
<dbReference type="PANTHER" id="PTHR30537:SF5">
    <property type="entry name" value="HTH-TYPE TRANSCRIPTIONAL ACTIVATOR TTDR-RELATED"/>
    <property type="match status" value="1"/>
</dbReference>
<dbReference type="InterPro" id="IPR036388">
    <property type="entry name" value="WH-like_DNA-bd_sf"/>
</dbReference>
<keyword evidence="2" id="KW-0805">Transcription regulation</keyword>
<dbReference type="FunFam" id="3.40.190.290:FF:000001">
    <property type="entry name" value="Transcriptional regulator, LysR family"/>
    <property type="match status" value="1"/>
</dbReference>
<dbReference type="GO" id="GO:0003700">
    <property type="term" value="F:DNA-binding transcription factor activity"/>
    <property type="evidence" value="ECO:0007669"/>
    <property type="project" value="InterPro"/>
</dbReference>
<dbReference type="Gene3D" id="3.40.190.290">
    <property type="match status" value="1"/>
</dbReference>
<dbReference type="SUPFAM" id="SSF46785">
    <property type="entry name" value="Winged helix' DNA-binding domain"/>
    <property type="match status" value="1"/>
</dbReference>
<dbReference type="Pfam" id="PF03466">
    <property type="entry name" value="LysR_substrate"/>
    <property type="match status" value="1"/>
</dbReference>
<evidence type="ECO:0000256" key="2">
    <source>
        <dbReference type="ARBA" id="ARBA00023015"/>
    </source>
</evidence>
<dbReference type="PANTHER" id="PTHR30537">
    <property type="entry name" value="HTH-TYPE TRANSCRIPTIONAL REGULATOR"/>
    <property type="match status" value="1"/>
</dbReference>
<protein>
    <submittedName>
        <fullName evidence="7">LysR family transcriptional regulator</fullName>
    </submittedName>
</protein>
<dbReference type="GO" id="GO:0043565">
    <property type="term" value="F:sequence-specific DNA binding"/>
    <property type="evidence" value="ECO:0007669"/>
    <property type="project" value="TreeGrafter"/>
</dbReference>
<dbReference type="InterPro" id="IPR036390">
    <property type="entry name" value="WH_DNA-bd_sf"/>
</dbReference>
<evidence type="ECO:0000313" key="8">
    <source>
        <dbReference type="Proteomes" id="UP000520592"/>
    </source>
</evidence>
<dbReference type="SUPFAM" id="SSF53850">
    <property type="entry name" value="Periplasmic binding protein-like II"/>
    <property type="match status" value="1"/>
</dbReference>
<evidence type="ECO:0000256" key="3">
    <source>
        <dbReference type="ARBA" id="ARBA00023125"/>
    </source>
</evidence>
<evidence type="ECO:0000259" key="6">
    <source>
        <dbReference type="PROSITE" id="PS50931"/>
    </source>
</evidence>
<dbReference type="InterPro" id="IPR005119">
    <property type="entry name" value="LysR_subst-bd"/>
</dbReference>
<comment type="similarity">
    <text evidence="1">Belongs to the LysR transcriptional regulatory family.</text>
</comment>
<name>A0A7Y7YHC9_9PSED</name>
<dbReference type="CDD" id="cd08422">
    <property type="entry name" value="PBP2_CrgA_like"/>
    <property type="match status" value="1"/>
</dbReference>
<dbReference type="GO" id="GO:0006351">
    <property type="term" value="P:DNA-templated transcription"/>
    <property type="evidence" value="ECO:0007669"/>
    <property type="project" value="TreeGrafter"/>
</dbReference>
<keyword evidence="3" id="KW-0238">DNA-binding</keyword>